<dbReference type="Gene3D" id="1.20.1250.20">
    <property type="entry name" value="MFS general substrate transporter like domains"/>
    <property type="match status" value="1"/>
</dbReference>
<dbReference type="SUPFAM" id="SSF103473">
    <property type="entry name" value="MFS general substrate transporter"/>
    <property type="match status" value="1"/>
</dbReference>
<feature type="transmembrane region" description="Helical" evidence="7">
    <location>
        <begin position="66"/>
        <end position="95"/>
    </location>
</feature>
<dbReference type="PROSITE" id="PS50850">
    <property type="entry name" value="MFS"/>
    <property type="match status" value="1"/>
</dbReference>
<dbReference type="GO" id="GO:0005886">
    <property type="term" value="C:plasma membrane"/>
    <property type="evidence" value="ECO:0007669"/>
    <property type="project" value="UniProtKB-SubCell"/>
</dbReference>
<sequence length="419" mass="43730">MEKAKREWATEVKDDESGDSRRESDAGSNRAVGGAALPRFLVLLFAVACGAAVANIYYAQPLLDDLAVAFGMAHATIGIVITVTQICYAMGLILLVPLGDRVNQRRLILGQMLLSALSLAAVGLAPTSAVLLAGIAAVGLLAVVTQTLVAYAATLASAAERGRVIGLVTSGIVIGILLARTVAGVMTDLAGWRSVYLGSAALTLLMVGILYRSLPNAVKRDGAPLSYARLLRSVFLLLAQERILRIRGVLALLIFTAFSTLWTSLVLPLGAPPLSLTHSEIGAFGLAGVAGALAAAKAGRLADRGRGQRTTGVALGLLLASWLPIGFAERSLGVLIVGIVVLDFAVQAVHVTNQSLILSVRPESRSRLTAVYMVFYSIGSAAGSIASTAIYAYEGWTGVCLFGAAVSACALLFWAWTRR</sequence>
<dbReference type="InterPro" id="IPR020846">
    <property type="entry name" value="MFS_dom"/>
</dbReference>
<dbReference type="PANTHER" id="PTHR42910:SF1">
    <property type="entry name" value="MAJOR FACILITATOR SUPERFAMILY (MFS) PROFILE DOMAIN-CONTAINING PROTEIN"/>
    <property type="match status" value="1"/>
</dbReference>
<gene>
    <name evidence="9" type="ORF">H7C19_19935</name>
</gene>
<protein>
    <submittedName>
        <fullName evidence="9">MFS transporter</fullName>
    </submittedName>
</protein>
<dbReference type="Pfam" id="PF07690">
    <property type="entry name" value="MFS_1"/>
    <property type="match status" value="1"/>
</dbReference>
<keyword evidence="4 7" id="KW-1133">Transmembrane helix</keyword>
<dbReference type="GO" id="GO:0022857">
    <property type="term" value="F:transmembrane transporter activity"/>
    <property type="evidence" value="ECO:0007669"/>
    <property type="project" value="InterPro"/>
</dbReference>
<organism evidence="9 10">
    <name type="scientific">Cohnella nanjingensis</name>
    <dbReference type="NCBI Taxonomy" id="1387779"/>
    <lineage>
        <taxon>Bacteria</taxon>
        <taxon>Bacillati</taxon>
        <taxon>Bacillota</taxon>
        <taxon>Bacilli</taxon>
        <taxon>Bacillales</taxon>
        <taxon>Paenibacillaceae</taxon>
        <taxon>Cohnella</taxon>
    </lineage>
</organism>
<feature type="region of interest" description="Disordered" evidence="6">
    <location>
        <begin position="1"/>
        <end position="29"/>
    </location>
</feature>
<feature type="transmembrane region" description="Helical" evidence="7">
    <location>
        <begin position="164"/>
        <end position="183"/>
    </location>
</feature>
<evidence type="ECO:0000256" key="3">
    <source>
        <dbReference type="ARBA" id="ARBA00022692"/>
    </source>
</evidence>
<accession>A0A7X0VHS4</accession>
<dbReference type="Proteomes" id="UP000547209">
    <property type="component" value="Unassembled WGS sequence"/>
</dbReference>
<comment type="caution">
    <text evidence="9">The sequence shown here is derived from an EMBL/GenBank/DDBJ whole genome shotgun (WGS) entry which is preliminary data.</text>
</comment>
<feature type="transmembrane region" description="Helical" evidence="7">
    <location>
        <begin position="334"/>
        <end position="358"/>
    </location>
</feature>
<evidence type="ECO:0000256" key="1">
    <source>
        <dbReference type="ARBA" id="ARBA00004651"/>
    </source>
</evidence>
<keyword evidence="2" id="KW-0813">Transport</keyword>
<feature type="domain" description="Major facilitator superfamily (MFS) profile" evidence="8">
    <location>
        <begin position="39"/>
        <end position="419"/>
    </location>
</feature>
<feature type="transmembrane region" description="Helical" evidence="7">
    <location>
        <begin position="195"/>
        <end position="214"/>
    </location>
</feature>
<comment type="subcellular location">
    <subcellularLocation>
        <location evidence="1">Cell membrane</location>
        <topology evidence="1">Multi-pass membrane protein</topology>
    </subcellularLocation>
</comment>
<feature type="transmembrane region" description="Helical" evidence="7">
    <location>
        <begin position="131"/>
        <end position="152"/>
    </location>
</feature>
<evidence type="ECO:0000256" key="7">
    <source>
        <dbReference type="SAM" id="Phobius"/>
    </source>
</evidence>
<keyword evidence="5 7" id="KW-0472">Membrane</keyword>
<evidence type="ECO:0000313" key="10">
    <source>
        <dbReference type="Proteomes" id="UP000547209"/>
    </source>
</evidence>
<evidence type="ECO:0000313" key="9">
    <source>
        <dbReference type="EMBL" id="MBB6672954.1"/>
    </source>
</evidence>
<dbReference type="PANTHER" id="PTHR42910">
    <property type="entry name" value="TRANSPORTER SCO4007-RELATED"/>
    <property type="match status" value="1"/>
</dbReference>
<feature type="transmembrane region" description="Helical" evidence="7">
    <location>
        <begin position="281"/>
        <end position="299"/>
    </location>
</feature>
<feature type="transmembrane region" description="Helical" evidence="7">
    <location>
        <begin position="370"/>
        <end position="390"/>
    </location>
</feature>
<name>A0A7X0VHS4_9BACL</name>
<feature type="transmembrane region" description="Helical" evidence="7">
    <location>
        <begin position="249"/>
        <end position="269"/>
    </location>
</feature>
<dbReference type="InterPro" id="IPR036259">
    <property type="entry name" value="MFS_trans_sf"/>
</dbReference>
<dbReference type="EMBL" id="JACJVP010000032">
    <property type="protein sequence ID" value="MBB6672954.1"/>
    <property type="molecule type" value="Genomic_DNA"/>
</dbReference>
<feature type="compositionally biased region" description="Basic and acidic residues" evidence="6">
    <location>
        <begin position="1"/>
        <end position="12"/>
    </location>
</feature>
<feature type="transmembrane region" description="Helical" evidence="7">
    <location>
        <begin position="396"/>
        <end position="416"/>
    </location>
</feature>
<feature type="transmembrane region" description="Helical" evidence="7">
    <location>
        <begin position="107"/>
        <end position="125"/>
    </location>
</feature>
<evidence type="ECO:0000256" key="4">
    <source>
        <dbReference type="ARBA" id="ARBA00022989"/>
    </source>
</evidence>
<dbReference type="InterPro" id="IPR011701">
    <property type="entry name" value="MFS"/>
</dbReference>
<evidence type="ECO:0000259" key="8">
    <source>
        <dbReference type="PROSITE" id="PS50850"/>
    </source>
</evidence>
<dbReference type="AlphaFoldDB" id="A0A7X0VHS4"/>
<reference evidence="9 10" key="1">
    <citation type="submission" date="2020-08" db="EMBL/GenBank/DDBJ databases">
        <title>Cohnella phylogeny.</title>
        <authorList>
            <person name="Dunlap C."/>
        </authorList>
    </citation>
    <scope>NUCLEOTIDE SEQUENCE [LARGE SCALE GENOMIC DNA]</scope>
    <source>
        <strain evidence="9 10">DSM 28246</strain>
    </source>
</reference>
<feature type="transmembrane region" description="Helical" evidence="7">
    <location>
        <begin position="40"/>
        <end position="60"/>
    </location>
</feature>
<dbReference type="CDD" id="cd17324">
    <property type="entry name" value="MFS_NepI_like"/>
    <property type="match status" value="1"/>
</dbReference>
<proteinExistence type="predicted"/>
<evidence type="ECO:0000256" key="6">
    <source>
        <dbReference type="SAM" id="MobiDB-lite"/>
    </source>
</evidence>
<keyword evidence="3 7" id="KW-0812">Transmembrane</keyword>
<keyword evidence="10" id="KW-1185">Reference proteome</keyword>
<evidence type="ECO:0000256" key="5">
    <source>
        <dbReference type="ARBA" id="ARBA00023136"/>
    </source>
</evidence>
<evidence type="ECO:0000256" key="2">
    <source>
        <dbReference type="ARBA" id="ARBA00022448"/>
    </source>
</evidence>
<feature type="transmembrane region" description="Helical" evidence="7">
    <location>
        <begin position="311"/>
        <end position="328"/>
    </location>
</feature>